<dbReference type="Proteomes" id="UP000838412">
    <property type="component" value="Chromosome 6"/>
</dbReference>
<feature type="transmembrane region" description="Helical" evidence="1">
    <location>
        <begin position="74"/>
        <end position="94"/>
    </location>
</feature>
<evidence type="ECO:0000313" key="3">
    <source>
        <dbReference type="Proteomes" id="UP000838412"/>
    </source>
</evidence>
<dbReference type="AlphaFoldDB" id="A0A8K0ESW7"/>
<reference evidence="2" key="1">
    <citation type="submission" date="2022-01" db="EMBL/GenBank/DDBJ databases">
        <authorList>
            <person name="Braso-Vives M."/>
        </authorList>
    </citation>
    <scope>NUCLEOTIDE SEQUENCE</scope>
</reference>
<keyword evidence="1" id="KW-0812">Transmembrane</keyword>
<feature type="transmembrane region" description="Helical" evidence="1">
    <location>
        <begin position="203"/>
        <end position="220"/>
    </location>
</feature>
<evidence type="ECO:0000313" key="2">
    <source>
        <dbReference type="EMBL" id="CAH1267512.1"/>
    </source>
</evidence>
<sequence>MANEFIAALVVTISSTPHTICFVWRAITLIYWLLTTIGGFWDDHNIRVKFVVLTLSLQEFVEWPIPHLPSNGSVVVAIKVMHQGLLCVLLYLVHDMPEKDMLKMTLRHRVCYSVVVENCVAFNLTWNYVQTATLVSALLVQDTDIGPDAVVSLNLVLLAICVLVTVTVELVFLGKLRWTAAGHFPIQVWVSFLYYRSFLDGRIVWVLLVVNALLVIIKFTPEKCKYHKCVVERMGEEEEDADEKLLEV</sequence>
<protein>
    <submittedName>
        <fullName evidence="2">Hypp3761 protein</fullName>
    </submittedName>
</protein>
<keyword evidence="1" id="KW-0472">Membrane</keyword>
<feature type="transmembrane region" description="Helical" evidence="1">
    <location>
        <begin position="149"/>
        <end position="173"/>
    </location>
</feature>
<dbReference type="EMBL" id="OV696691">
    <property type="protein sequence ID" value="CAH1267512.1"/>
    <property type="molecule type" value="Genomic_DNA"/>
</dbReference>
<evidence type="ECO:0000256" key="1">
    <source>
        <dbReference type="SAM" id="Phobius"/>
    </source>
</evidence>
<organism evidence="2 3">
    <name type="scientific">Branchiostoma lanceolatum</name>
    <name type="common">Common lancelet</name>
    <name type="synonym">Amphioxus lanceolatum</name>
    <dbReference type="NCBI Taxonomy" id="7740"/>
    <lineage>
        <taxon>Eukaryota</taxon>
        <taxon>Metazoa</taxon>
        <taxon>Chordata</taxon>
        <taxon>Cephalochordata</taxon>
        <taxon>Leptocardii</taxon>
        <taxon>Amphioxiformes</taxon>
        <taxon>Branchiostomatidae</taxon>
        <taxon>Branchiostoma</taxon>
    </lineage>
</organism>
<dbReference type="OrthoDB" id="10077420at2759"/>
<gene>
    <name evidence="2" type="primary">Hypp3761</name>
    <name evidence="2" type="ORF">BLAG_LOCUS20844</name>
</gene>
<keyword evidence="1" id="KW-1133">Transmembrane helix</keyword>
<name>A0A8K0ESW7_BRALA</name>
<feature type="transmembrane region" description="Helical" evidence="1">
    <location>
        <begin position="22"/>
        <end position="41"/>
    </location>
</feature>
<accession>A0A8K0ESW7</accession>
<keyword evidence="3" id="KW-1185">Reference proteome</keyword>
<proteinExistence type="predicted"/>